<feature type="non-terminal residue" evidence="1">
    <location>
        <position position="1"/>
    </location>
</feature>
<gene>
    <name evidence="1" type="ORF">SMTD_LOCUS22434</name>
</gene>
<name>A0A183Q748_9TREM</name>
<evidence type="ECO:0000313" key="1">
    <source>
        <dbReference type="EMBL" id="VDP87293.1"/>
    </source>
</evidence>
<dbReference type="EMBL" id="UZAL01051427">
    <property type="protein sequence ID" value="VDP87293.1"/>
    <property type="molecule type" value="Genomic_DNA"/>
</dbReference>
<protein>
    <submittedName>
        <fullName evidence="1">Uncharacterized protein</fullName>
    </submittedName>
</protein>
<dbReference type="Proteomes" id="UP000269396">
    <property type="component" value="Unassembled WGS sequence"/>
</dbReference>
<proteinExistence type="predicted"/>
<reference evidence="1 2" key="1">
    <citation type="submission" date="2018-11" db="EMBL/GenBank/DDBJ databases">
        <authorList>
            <consortium name="Pathogen Informatics"/>
        </authorList>
    </citation>
    <scope>NUCLEOTIDE SEQUENCE [LARGE SCALE GENOMIC DNA]</scope>
    <source>
        <strain>Denwood</strain>
        <strain evidence="2">Zambia</strain>
    </source>
</reference>
<accession>A0A183Q748</accession>
<dbReference type="AlphaFoldDB" id="A0A183Q748"/>
<evidence type="ECO:0000313" key="2">
    <source>
        <dbReference type="Proteomes" id="UP000269396"/>
    </source>
</evidence>
<organism evidence="1 2">
    <name type="scientific">Schistosoma mattheei</name>
    <dbReference type="NCBI Taxonomy" id="31246"/>
    <lineage>
        <taxon>Eukaryota</taxon>
        <taxon>Metazoa</taxon>
        <taxon>Spiralia</taxon>
        <taxon>Lophotrochozoa</taxon>
        <taxon>Platyhelminthes</taxon>
        <taxon>Trematoda</taxon>
        <taxon>Digenea</taxon>
        <taxon>Strigeidida</taxon>
        <taxon>Schistosomatoidea</taxon>
        <taxon>Schistosomatidae</taxon>
        <taxon>Schistosoma</taxon>
    </lineage>
</organism>
<sequence length="73" mass="8643">SENYEQISLESKTLTEKLLNTPWEQIQSTNLADTREGYVFVATKSKLVEFFNNNNNNKKQVYIFNIIRWFCCS</sequence>
<keyword evidence="2" id="KW-1185">Reference proteome</keyword>